<sequence length="119" mass="13176">MSDEEIILTGRVVVPPRVHSAANGSTVCRFILRVLDARPFDRESHEWPPGARTDFTITTFGVLASQAARAVQVDNHVRVAGSRLMVRVDREDSQPILEMTAETLDLMMPDGRRVMSGST</sequence>
<dbReference type="EMBL" id="BAAANY010000008">
    <property type="protein sequence ID" value="GAA1673649.1"/>
    <property type="molecule type" value="Genomic_DNA"/>
</dbReference>
<evidence type="ECO:0000256" key="2">
    <source>
        <dbReference type="PROSITE-ProRule" id="PRU00252"/>
    </source>
</evidence>
<evidence type="ECO:0000313" key="4">
    <source>
        <dbReference type="Proteomes" id="UP001500618"/>
    </source>
</evidence>
<organism evidence="3 4">
    <name type="scientific">Fodinicola feengrottensis</name>
    <dbReference type="NCBI Taxonomy" id="435914"/>
    <lineage>
        <taxon>Bacteria</taxon>
        <taxon>Bacillati</taxon>
        <taxon>Actinomycetota</taxon>
        <taxon>Actinomycetes</taxon>
        <taxon>Mycobacteriales</taxon>
        <taxon>Fodinicola</taxon>
    </lineage>
</organism>
<proteinExistence type="predicted"/>
<reference evidence="3 4" key="1">
    <citation type="journal article" date="2019" name="Int. J. Syst. Evol. Microbiol.">
        <title>The Global Catalogue of Microorganisms (GCM) 10K type strain sequencing project: providing services to taxonomists for standard genome sequencing and annotation.</title>
        <authorList>
            <consortium name="The Broad Institute Genomics Platform"/>
            <consortium name="The Broad Institute Genome Sequencing Center for Infectious Disease"/>
            <person name="Wu L."/>
            <person name="Ma J."/>
        </authorList>
    </citation>
    <scope>NUCLEOTIDE SEQUENCE [LARGE SCALE GENOMIC DNA]</scope>
    <source>
        <strain evidence="3 4">JCM 14718</strain>
    </source>
</reference>
<dbReference type="Gene3D" id="2.40.50.140">
    <property type="entry name" value="Nucleic acid-binding proteins"/>
    <property type="match status" value="1"/>
</dbReference>
<dbReference type="InterPro" id="IPR000424">
    <property type="entry name" value="Primosome_PriB/ssb"/>
</dbReference>
<evidence type="ECO:0000313" key="3">
    <source>
        <dbReference type="EMBL" id="GAA1673649.1"/>
    </source>
</evidence>
<evidence type="ECO:0008006" key="5">
    <source>
        <dbReference type="Google" id="ProtNLM"/>
    </source>
</evidence>
<name>A0ABN2GMV2_9ACTN</name>
<evidence type="ECO:0000256" key="1">
    <source>
        <dbReference type="ARBA" id="ARBA00023125"/>
    </source>
</evidence>
<comment type="caution">
    <text evidence="3">The sequence shown here is derived from an EMBL/GenBank/DDBJ whole genome shotgun (WGS) entry which is preliminary data.</text>
</comment>
<protein>
    <recommendedName>
        <fullName evidence="5">Single-stranded DNA-binding protein</fullName>
    </recommendedName>
</protein>
<dbReference type="SUPFAM" id="SSF50249">
    <property type="entry name" value="Nucleic acid-binding proteins"/>
    <property type="match status" value="1"/>
</dbReference>
<accession>A0ABN2GMV2</accession>
<dbReference type="InterPro" id="IPR012340">
    <property type="entry name" value="NA-bd_OB-fold"/>
</dbReference>
<keyword evidence="4" id="KW-1185">Reference proteome</keyword>
<keyword evidence="1 2" id="KW-0238">DNA-binding</keyword>
<dbReference type="PROSITE" id="PS50935">
    <property type="entry name" value="SSB"/>
    <property type="match status" value="1"/>
</dbReference>
<dbReference type="Pfam" id="PF00436">
    <property type="entry name" value="SSB"/>
    <property type="match status" value="1"/>
</dbReference>
<dbReference type="Proteomes" id="UP001500618">
    <property type="component" value="Unassembled WGS sequence"/>
</dbReference>
<gene>
    <name evidence="3" type="ORF">GCM10009765_23780</name>
</gene>
<dbReference type="RefSeq" id="WP_163573011.1">
    <property type="nucleotide sequence ID" value="NZ_BAAANY010000008.1"/>
</dbReference>